<reference evidence="2" key="1">
    <citation type="submission" date="2024-06" db="UniProtKB">
        <authorList>
            <consortium name="Ensembl"/>
        </authorList>
    </citation>
    <scope>IDENTIFICATION</scope>
</reference>
<feature type="region of interest" description="Disordered" evidence="1">
    <location>
        <begin position="1"/>
        <end position="63"/>
    </location>
</feature>
<accession>M3Z3J0</accession>
<sequence length="63" mass="7206">MTRSPELHPHTTPTFEPRERERERERERARAQPGEQQADGEREAGSLLSREPDVGLNPRTLGS</sequence>
<proteinExistence type="predicted"/>
<dbReference type="AlphaFoldDB" id="M3Z3J0"/>
<dbReference type="Ensembl" id="ENSMPUT00000018418.1">
    <property type="protein sequence ID" value="ENSMPUP00000018152.1"/>
    <property type="gene ID" value="ENSMPUG00000018266.1"/>
</dbReference>
<name>M3Z3J0_MUSPF</name>
<feature type="compositionally biased region" description="Basic and acidic residues" evidence="1">
    <location>
        <begin position="16"/>
        <end position="30"/>
    </location>
</feature>
<evidence type="ECO:0000256" key="1">
    <source>
        <dbReference type="SAM" id="MobiDB-lite"/>
    </source>
</evidence>
<dbReference type="HOGENOM" id="CLU_2885192_0_0_1"/>
<protein>
    <submittedName>
        <fullName evidence="2">Uncharacterized protein</fullName>
    </submittedName>
</protein>
<organism evidence="2">
    <name type="scientific">Mustela putorius furo</name>
    <name type="common">European domestic ferret</name>
    <name type="synonym">Mustela furo</name>
    <dbReference type="NCBI Taxonomy" id="9669"/>
    <lineage>
        <taxon>Eukaryota</taxon>
        <taxon>Metazoa</taxon>
        <taxon>Chordata</taxon>
        <taxon>Craniata</taxon>
        <taxon>Vertebrata</taxon>
        <taxon>Euteleostomi</taxon>
        <taxon>Mammalia</taxon>
        <taxon>Eutheria</taxon>
        <taxon>Laurasiatheria</taxon>
        <taxon>Carnivora</taxon>
        <taxon>Caniformia</taxon>
        <taxon>Musteloidea</taxon>
        <taxon>Mustelidae</taxon>
        <taxon>Mustelinae</taxon>
        <taxon>Mustela</taxon>
    </lineage>
</organism>
<dbReference type="EMBL" id="AEYP01005507">
    <property type="status" value="NOT_ANNOTATED_CDS"/>
    <property type="molecule type" value="Genomic_DNA"/>
</dbReference>
<evidence type="ECO:0000313" key="2">
    <source>
        <dbReference type="Ensembl" id="ENSMPUP00000018152.1"/>
    </source>
</evidence>
<dbReference type="InParanoid" id="M3Z3J0"/>